<evidence type="ECO:0000256" key="5">
    <source>
        <dbReference type="ARBA" id="ARBA00023027"/>
    </source>
</evidence>
<evidence type="ECO:0000256" key="4">
    <source>
        <dbReference type="ARBA" id="ARBA00022801"/>
    </source>
</evidence>
<sequence>MIVLAEIFRRRLGLKNSSNDDSGALVQPPPTIARLQPYEVIISFRGEDTRNNFVSHLHYVLKDKGIRTYFDEDNLQRGQTIGPELMKAIEESSIAIVVLSSNYGSSTWCLNELFTIMECKNKFGLVVFPIFYHVDPSDVRKQKNSFFKAFSSHEINFKDDRAKVKSWREALRQVANLAGEEIHGQKEALFIKEIGDKILKQLPVRASDFRKSCVGIESSISEIKKLMDGKSEEVLFIGLWGMGGIGKTTTARAIFEDCKDEFESSCFLQDVKESKNRMHKLQKDLLSDVLKTKFQDICDVVKGSSIIQERLQFKKVLIVIDDVDDVEQLNVLAKQCDWFGGGSRILITTRDEHLINEDHIVKYDLQTLPENEALRLFCLHAFKNDHPHEDFKEVSLHVLRYAGGLPLALRVLGDHLYKREKRAWKSTLSRLKVVPEDKIISKLQISFDGLNVLQQNIFLDIACLFRGHSKHSVEKRLQSLGLHPEEGIDVLIEKSLISISMHGNHKFYWDADVNYEKTCYIEMHDLLQEMGWYIVRQRSNTDVRGYSRLWFKKDIVEVLSDITVFSEVERICIQTDLIHDNDIIKANLGWEVTFRNMNKLSLLELSGDFFEGNYNVNDSQPFGKLGNKLRWFSWFEYPGEYLPKSFQPRNLVHLHMEYSKIKETPDFSHMPNLEVLNLRLSKMLVHVHPSLGNHMKIKHINLESSIKLEVFPEINRMRSIEILNLSDTNLKKFPEIYENLDSLRRLDLSGTQITTLPMSIRHATNLENLRMINCEYLLTLPISFLGLQVQTMYIKSGSLKSFEENIDDETASRRSKRREQLIGYEGMGQLSGLQIFLLFCNSLEELPESLLSRIELLVISECPNLTCWICFNLVDLLDKYQHLCYLKLSLEYEVVPQEILQACLEHESMSKMLRRREKPFKVFIPISQIPSWFQYQFSRRSVTLFLPPLFEWYTDKLKGFVISGLNVHFYQAVHVSSHVVVMYIPIDNIRRNIEDWDGQNESTLLELKSSRYFRSKLVETSPRWGLSLIYSEGEVNEVDPHQVLTEMDDISELSDPTFRVKIAGSRDRIEKLNMDYHQAKYHPTDLISWALFQQQSHIMEVGTSTMT</sequence>
<dbReference type="InterPro" id="IPR000157">
    <property type="entry name" value="TIR_dom"/>
</dbReference>
<dbReference type="EC" id="3.2.2.6" evidence="1"/>
<dbReference type="InterPro" id="IPR042197">
    <property type="entry name" value="Apaf_helical"/>
</dbReference>
<dbReference type="SUPFAM" id="SSF52058">
    <property type="entry name" value="L domain-like"/>
    <property type="match status" value="1"/>
</dbReference>
<dbReference type="Gene3D" id="3.40.50.300">
    <property type="entry name" value="P-loop containing nucleotide triphosphate hydrolases"/>
    <property type="match status" value="1"/>
</dbReference>
<dbReference type="InterPro" id="IPR002182">
    <property type="entry name" value="NB-ARC"/>
</dbReference>
<dbReference type="InterPro" id="IPR058192">
    <property type="entry name" value="WHD_ROQ1-like"/>
</dbReference>
<dbReference type="InterPro" id="IPR035897">
    <property type="entry name" value="Toll_tir_struct_dom_sf"/>
</dbReference>
<dbReference type="GO" id="GO:0043531">
    <property type="term" value="F:ADP binding"/>
    <property type="evidence" value="ECO:0007669"/>
    <property type="project" value="InterPro"/>
</dbReference>
<reference evidence="8 9" key="1">
    <citation type="submission" date="2024-01" db="EMBL/GenBank/DDBJ databases">
        <title>The complete chloroplast genome sequence of Lithospermum erythrorhizon: insights into the phylogenetic relationship among Boraginaceae species and the maternal lineages of purple gromwells.</title>
        <authorList>
            <person name="Okada T."/>
            <person name="Watanabe K."/>
        </authorList>
    </citation>
    <scope>NUCLEOTIDE SEQUENCE [LARGE SCALE GENOMIC DNA]</scope>
</reference>
<dbReference type="InterPro" id="IPR044974">
    <property type="entry name" value="Disease_R_plants"/>
</dbReference>
<name>A0AAV3RJN9_LITER</name>
<evidence type="ECO:0000259" key="7">
    <source>
        <dbReference type="PROSITE" id="PS50104"/>
    </source>
</evidence>
<dbReference type="GO" id="GO:0061809">
    <property type="term" value="F:NAD+ nucleosidase activity, cyclic ADP-ribose generating"/>
    <property type="evidence" value="ECO:0007669"/>
    <property type="project" value="UniProtKB-EC"/>
</dbReference>
<evidence type="ECO:0000313" key="9">
    <source>
        <dbReference type="Proteomes" id="UP001454036"/>
    </source>
</evidence>
<feature type="domain" description="TIR" evidence="7">
    <location>
        <begin position="36"/>
        <end position="202"/>
    </location>
</feature>
<dbReference type="SUPFAM" id="SSF52540">
    <property type="entry name" value="P-loop containing nucleoside triphosphate hydrolases"/>
    <property type="match status" value="1"/>
</dbReference>
<dbReference type="PRINTS" id="PR00364">
    <property type="entry name" value="DISEASERSIST"/>
</dbReference>
<protein>
    <recommendedName>
        <fullName evidence="1">ADP-ribosyl cyclase/cyclic ADP-ribose hydrolase</fullName>
        <ecNumber evidence="1">3.2.2.6</ecNumber>
    </recommendedName>
</protein>
<dbReference type="PANTHER" id="PTHR11017:SF573">
    <property type="entry name" value="ADP-RIBOSYL CYCLASE_CYCLIC ADP-RIBOSE HYDROLASE"/>
    <property type="match status" value="1"/>
</dbReference>
<dbReference type="Pfam" id="PF23282">
    <property type="entry name" value="WHD_ROQ1"/>
    <property type="match status" value="1"/>
</dbReference>
<accession>A0AAV3RJN9</accession>
<dbReference type="PROSITE" id="PS50104">
    <property type="entry name" value="TIR"/>
    <property type="match status" value="1"/>
</dbReference>
<dbReference type="InterPro" id="IPR027417">
    <property type="entry name" value="P-loop_NTPase"/>
</dbReference>
<keyword evidence="4" id="KW-0378">Hydrolase</keyword>
<evidence type="ECO:0000256" key="1">
    <source>
        <dbReference type="ARBA" id="ARBA00011982"/>
    </source>
</evidence>
<evidence type="ECO:0000256" key="2">
    <source>
        <dbReference type="ARBA" id="ARBA00022614"/>
    </source>
</evidence>
<gene>
    <name evidence="8" type="ORF">LIER_29583</name>
</gene>
<proteinExistence type="predicted"/>
<evidence type="ECO:0000313" key="8">
    <source>
        <dbReference type="EMBL" id="GAA0176680.1"/>
    </source>
</evidence>
<dbReference type="Pfam" id="PF00931">
    <property type="entry name" value="NB-ARC"/>
    <property type="match status" value="1"/>
</dbReference>
<dbReference type="Gene3D" id="1.10.8.430">
    <property type="entry name" value="Helical domain of apoptotic protease-activating factors"/>
    <property type="match status" value="1"/>
</dbReference>
<dbReference type="SMART" id="SM00255">
    <property type="entry name" value="TIR"/>
    <property type="match status" value="1"/>
</dbReference>
<dbReference type="FunFam" id="1.10.8.430:FF:000002">
    <property type="entry name" value="Disease resistance protein (TIR-NBS-LRR class)"/>
    <property type="match status" value="1"/>
</dbReference>
<dbReference type="Gene3D" id="3.80.10.10">
    <property type="entry name" value="Ribonuclease Inhibitor"/>
    <property type="match status" value="1"/>
</dbReference>
<dbReference type="Pfam" id="PF20160">
    <property type="entry name" value="C-JID"/>
    <property type="match status" value="1"/>
</dbReference>
<dbReference type="AlphaFoldDB" id="A0AAV3RJN9"/>
<keyword evidence="9" id="KW-1185">Reference proteome</keyword>
<keyword evidence="2" id="KW-0433">Leucine-rich repeat</keyword>
<dbReference type="GO" id="GO:0007165">
    <property type="term" value="P:signal transduction"/>
    <property type="evidence" value="ECO:0007669"/>
    <property type="project" value="InterPro"/>
</dbReference>
<organism evidence="8 9">
    <name type="scientific">Lithospermum erythrorhizon</name>
    <name type="common">Purple gromwell</name>
    <name type="synonym">Lithospermum officinale var. erythrorhizon</name>
    <dbReference type="NCBI Taxonomy" id="34254"/>
    <lineage>
        <taxon>Eukaryota</taxon>
        <taxon>Viridiplantae</taxon>
        <taxon>Streptophyta</taxon>
        <taxon>Embryophyta</taxon>
        <taxon>Tracheophyta</taxon>
        <taxon>Spermatophyta</taxon>
        <taxon>Magnoliopsida</taxon>
        <taxon>eudicotyledons</taxon>
        <taxon>Gunneridae</taxon>
        <taxon>Pentapetalae</taxon>
        <taxon>asterids</taxon>
        <taxon>lamiids</taxon>
        <taxon>Boraginales</taxon>
        <taxon>Boraginaceae</taxon>
        <taxon>Boraginoideae</taxon>
        <taxon>Lithospermeae</taxon>
        <taxon>Lithospermum</taxon>
    </lineage>
</organism>
<dbReference type="InterPro" id="IPR032675">
    <property type="entry name" value="LRR_dom_sf"/>
</dbReference>
<dbReference type="EMBL" id="BAABME010010239">
    <property type="protein sequence ID" value="GAA0176680.1"/>
    <property type="molecule type" value="Genomic_DNA"/>
</dbReference>
<evidence type="ECO:0000256" key="6">
    <source>
        <dbReference type="ARBA" id="ARBA00047304"/>
    </source>
</evidence>
<dbReference type="GO" id="GO:0006952">
    <property type="term" value="P:defense response"/>
    <property type="evidence" value="ECO:0007669"/>
    <property type="project" value="InterPro"/>
</dbReference>
<dbReference type="PANTHER" id="PTHR11017">
    <property type="entry name" value="LEUCINE-RICH REPEAT-CONTAINING PROTEIN"/>
    <property type="match status" value="1"/>
</dbReference>
<keyword evidence="5" id="KW-0520">NAD</keyword>
<dbReference type="FunFam" id="3.40.50.10140:FF:000007">
    <property type="entry name" value="Disease resistance protein (TIR-NBS-LRR class)"/>
    <property type="match status" value="1"/>
</dbReference>
<dbReference type="InterPro" id="IPR045344">
    <property type="entry name" value="C-JID"/>
</dbReference>
<dbReference type="SUPFAM" id="SSF52200">
    <property type="entry name" value="Toll/Interleukin receptor TIR domain"/>
    <property type="match status" value="1"/>
</dbReference>
<dbReference type="Proteomes" id="UP001454036">
    <property type="component" value="Unassembled WGS sequence"/>
</dbReference>
<evidence type="ECO:0000256" key="3">
    <source>
        <dbReference type="ARBA" id="ARBA00022737"/>
    </source>
</evidence>
<keyword evidence="3" id="KW-0677">Repeat</keyword>
<comment type="catalytic activity">
    <reaction evidence="6">
        <text>NAD(+) + H2O = ADP-D-ribose + nicotinamide + H(+)</text>
        <dbReference type="Rhea" id="RHEA:16301"/>
        <dbReference type="ChEBI" id="CHEBI:15377"/>
        <dbReference type="ChEBI" id="CHEBI:15378"/>
        <dbReference type="ChEBI" id="CHEBI:17154"/>
        <dbReference type="ChEBI" id="CHEBI:57540"/>
        <dbReference type="ChEBI" id="CHEBI:57967"/>
        <dbReference type="EC" id="3.2.2.6"/>
    </reaction>
    <physiologicalReaction direction="left-to-right" evidence="6">
        <dbReference type="Rhea" id="RHEA:16302"/>
    </physiologicalReaction>
</comment>
<comment type="caution">
    <text evidence="8">The sequence shown here is derived from an EMBL/GenBank/DDBJ whole genome shotgun (WGS) entry which is preliminary data.</text>
</comment>
<dbReference type="Gene3D" id="3.40.50.10140">
    <property type="entry name" value="Toll/interleukin-1 receptor homology (TIR) domain"/>
    <property type="match status" value="1"/>
</dbReference>
<dbReference type="Pfam" id="PF01582">
    <property type="entry name" value="TIR"/>
    <property type="match status" value="1"/>
</dbReference>